<dbReference type="InterPro" id="IPR001387">
    <property type="entry name" value="Cro/C1-type_HTH"/>
</dbReference>
<protein>
    <submittedName>
        <fullName evidence="3">Repressor protein CI</fullName>
    </submittedName>
</protein>
<organism evidence="3">
    <name type="scientific">Caudovirales sp. ctrNG92</name>
    <dbReference type="NCBI Taxonomy" id="2827638"/>
    <lineage>
        <taxon>Viruses</taxon>
        <taxon>Duplodnaviria</taxon>
        <taxon>Heunggongvirae</taxon>
        <taxon>Uroviricota</taxon>
        <taxon>Caudoviricetes</taxon>
    </lineage>
</organism>
<name>A0A8S5SE20_9CAUD</name>
<proteinExistence type="predicted"/>
<feature type="domain" description="HTH cro/C1-type" evidence="2">
    <location>
        <begin position="9"/>
        <end position="63"/>
    </location>
</feature>
<dbReference type="PANTHER" id="PTHR46797">
    <property type="entry name" value="HTH-TYPE TRANSCRIPTIONAL REGULATOR"/>
    <property type="match status" value="1"/>
</dbReference>
<dbReference type="GO" id="GO:0003677">
    <property type="term" value="F:DNA binding"/>
    <property type="evidence" value="ECO:0007669"/>
    <property type="project" value="UniProtKB-KW"/>
</dbReference>
<evidence type="ECO:0000256" key="1">
    <source>
        <dbReference type="ARBA" id="ARBA00023125"/>
    </source>
</evidence>
<dbReference type="SUPFAM" id="SSF47413">
    <property type="entry name" value="lambda repressor-like DNA-binding domains"/>
    <property type="match status" value="1"/>
</dbReference>
<evidence type="ECO:0000259" key="2">
    <source>
        <dbReference type="PROSITE" id="PS50943"/>
    </source>
</evidence>
<dbReference type="SMART" id="SM00530">
    <property type="entry name" value="HTH_XRE"/>
    <property type="match status" value="1"/>
</dbReference>
<dbReference type="EMBL" id="BK032578">
    <property type="protein sequence ID" value="DAF49184.1"/>
    <property type="molecule type" value="Genomic_DNA"/>
</dbReference>
<keyword evidence="1" id="KW-0238">DNA-binding</keyword>
<dbReference type="Gene3D" id="1.10.260.40">
    <property type="entry name" value="lambda repressor-like DNA-binding domains"/>
    <property type="match status" value="1"/>
</dbReference>
<dbReference type="InterPro" id="IPR050807">
    <property type="entry name" value="TransReg_Diox_bact_type"/>
</dbReference>
<dbReference type="InterPro" id="IPR010982">
    <property type="entry name" value="Lambda_DNA-bd_dom_sf"/>
</dbReference>
<dbReference type="Pfam" id="PF01381">
    <property type="entry name" value="HTH_3"/>
    <property type="match status" value="1"/>
</dbReference>
<dbReference type="PROSITE" id="PS50943">
    <property type="entry name" value="HTH_CROC1"/>
    <property type="match status" value="1"/>
</dbReference>
<accession>A0A8S5SE20</accession>
<dbReference type="GO" id="GO:0003700">
    <property type="term" value="F:DNA-binding transcription factor activity"/>
    <property type="evidence" value="ECO:0007669"/>
    <property type="project" value="TreeGrafter"/>
</dbReference>
<dbReference type="PANTHER" id="PTHR46797:SF1">
    <property type="entry name" value="METHYLPHOSPHONATE SYNTHASE"/>
    <property type="match status" value="1"/>
</dbReference>
<dbReference type="CDD" id="cd00093">
    <property type="entry name" value="HTH_XRE"/>
    <property type="match status" value="1"/>
</dbReference>
<reference evidence="3" key="1">
    <citation type="journal article" date="2021" name="Proc. Natl. Acad. Sci. U.S.A.">
        <title>A Catalog of Tens of Thousands of Viruses from Human Metagenomes Reveals Hidden Associations with Chronic Diseases.</title>
        <authorList>
            <person name="Tisza M.J."/>
            <person name="Buck C.B."/>
        </authorList>
    </citation>
    <scope>NUCLEOTIDE SEQUENCE</scope>
    <source>
        <strain evidence="3">CtrNG92</strain>
    </source>
</reference>
<sequence>MMKVFGDRLKEARLSCGFTQDELAKRTGTVKATISSYELGKTEPDMYRISQFISVLGVDANFLFRDEMAAVSQIPVTSDEQELLEKYRTLDDHGKRVVDFLLNEEAARVAASKEQGHKHLTDEEAIALASQRYASIRRLSSDQDQEESG</sequence>
<evidence type="ECO:0000313" key="3">
    <source>
        <dbReference type="EMBL" id="DAF49184.1"/>
    </source>
</evidence>